<comment type="caution">
    <text evidence="2">The sequence shown here is derived from an EMBL/GenBank/DDBJ whole genome shotgun (WGS) entry which is preliminary data.</text>
</comment>
<feature type="domain" description="Helix-turn-helix" evidence="1">
    <location>
        <begin position="34"/>
        <end position="77"/>
    </location>
</feature>
<dbReference type="EMBL" id="MRWQ01000006">
    <property type="protein sequence ID" value="OKL36686.1"/>
    <property type="molecule type" value="Genomic_DNA"/>
</dbReference>
<accession>A0A1Q5P383</accession>
<dbReference type="RefSeq" id="WP_073711411.1">
    <property type="nucleotide sequence ID" value="NZ_MRWQ01000006.1"/>
</dbReference>
<sequence>MMKYQQFLQLMGDLGLPPYEYLPDIFEDIMDEFLYTLKDVADLSNKSVTSVRRWCTNGKLKFQQKRPYMIKGEDLKEKLFQEHYSTIAKRLNLLDHLDHPLLTHVQKTTKRRPH</sequence>
<dbReference type="Pfam" id="PF12728">
    <property type="entry name" value="HTH_17"/>
    <property type="match status" value="1"/>
</dbReference>
<proteinExistence type="predicted"/>
<dbReference type="Proteomes" id="UP000186524">
    <property type="component" value="Unassembled WGS sequence"/>
</dbReference>
<evidence type="ECO:0000313" key="2">
    <source>
        <dbReference type="EMBL" id="OKL36686.1"/>
    </source>
</evidence>
<evidence type="ECO:0000313" key="3">
    <source>
        <dbReference type="Proteomes" id="UP000186524"/>
    </source>
</evidence>
<gene>
    <name evidence="2" type="ORF">BLL40_08080</name>
</gene>
<dbReference type="AlphaFoldDB" id="A0A1Q5P383"/>
<dbReference type="InterPro" id="IPR041657">
    <property type="entry name" value="HTH_17"/>
</dbReference>
<organism evidence="2 3">
    <name type="scientific">Domibacillus mangrovi</name>
    <dbReference type="NCBI Taxonomy" id="1714354"/>
    <lineage>
        <taxon>Bacteria</taxon>
        <taxon>Bacillati</taxon>
        <taxon>Bacillota</taxon>
        <taxon>Bacilli</taxon>
        <taxon>Bacillales</taxon>
        <taxon>Bacillaceae</taxon>
        <taxon>Domibacillus</taxon>
    </lineage>
</organism>
<reference evidence="2 3" key="1">
    <citation type="submission" date="2016-12" db="EMBL/GenBank/DDBJ databases">
        <title>Domibacillus sp. SAOS 44 whole genome sequencing.</title>
        <authorList>
            <person name="Verma A."/>
            <person name="Krishnamurthi S."/>
        </authorList>
    </citation>
    <scope>NUCLEOTIDE SEQUENCE [LARGE SCALE GENOMIC DNA]</scope>
    <source>
        <strain evidence="2 3">SAOS 44</strain>
    </source>
</reference>
<protein>
    <recommendedName>
        <fullName evidence="1">Helix-turn-helix domain-containing protein</fullName>
    </recommendedName>
</protein>
<keyword evidence="3" id="KW-1185">Reference proteome</keyword>
<name>A0A1Q5P383_9BACI</name>
<evidence type="ECO:0000259" key="1">
    <source>
        <dbReference type="Pfam" id="PF12728"/>
    </source>
</evidence>
<dbReference type="OrthoDB" id="8546410at2"/>